<dbReference type="AlphaFoldDB" id="X0Y4W0"/>
<feature type="non-terminal residue" evidence="4">
    <location>
        <position position="1"/>
    </location>
</feature>
<gene>
    <name evidence="4" type="ORF">S01H1_82968</name>
</gene>
<accession>X0Y4W0</accession>
<organism evidence="4">
    <name type="scientific">marine sediment metagenome</name>
    <dbReference type="NCBI Taxonomy" id="412755"/>
    <lineage>
        <taxon>unclassified sequences</taxon>
        <taxon>metagenomes</taxon>
        <taxon>ecological metagenomes</taxon>
    </lineage>
</organism>
<dbReference type="InterPro" id="IPR003488">
    <property type="entry name" value="DprA"/>
</dbReference>
<evidence type="ECO:0000256" key="1">
    <source>
        <dbReference type="ARBA" id="ARBA00006525"/>
    </source>
</evidence>
<reference evidence="4" key="1">
    <citation type="journal article" date="2014" name="Front. Microbiol.">
        <title>High frequency of phylogenetically diverse reductive dehalogenase-homologous genes in deep subseafloor sedimentary metagenomes.</title>
        <authorList>
            <person name="Kawai M."/>
            <person name="Futagami T."/>
            <person name="Toyoda A."/>
            <person name="Takaki Y."/>
            <person name="Nishi S."/>
            <person name="Hori S."/>
            <person name="Arai W."/>
            <person name="Tsubouchi T."/>
            <person name="Morono Y."/>
            <person name="Uchiyama I."/>
            <person name="Ito T."/>
            <person name="Fujiyama A."/>
            <person name="Inagaki F."/>
            <person name="Takami H."/>
        </authorList>
    </citation>
    <scope>NUCLEOTIDE SEQUENCE</scope>
    <source>
        <strain evidence="4">Expedition CK06-06</strain>
    </source>
</reference>
<comment type="caution">
    <text evidence="4">The sequence shown here is derived from an EMBL/GenBank/DDBJ whole genome shotgun (WGS) entry which is preliminary data.</text>
</comment>
<dbReference type="PANTHER" id="PTHR43022">
    <property type="entry name" value="PROTEIN SMF"/>
    <property type="match status" value="1"/>
</dbReference>
<sequence length="181" mass="18639">ALDLRASRRTSYAVGSPVPGSPRLPSDLAPDILDPADSRPASASVLGDWLAFQRALGLKPQTAAELLRRHRHPALALAASGLSIAFDQNAEIAALLRVGAVGVPLHSDAYPARVASLSDPAPLLLVRGDVRALSEISVAIVGARAATVYGKQIARGLAADLAREGVVIVSGLARGIDAEAH</sequence>
<dbReference type="EMBL" id="BARS01056314">
    <property type="protein sequence ID" value="GAG42357.1"/>
    <property type="molecule type" value="Genomic_DNA"/>
</dbReference>
<dbReference type="Gene3D" id="3.40.50.450">
    <property type="match status" value="1"/>
</dbReference>
<evidence type="ECO:0000313" key="4">
    <source>
        <dbReference type="EMBL" id="GAG42357.1"/>
    </source>
</evidence>
<dbReference type="Pfam" id="PF02481">
    <property type="entry name" value="DNA_processg_A"/>
    <property type="match status" value="1"/>
</dbReference>
<feature type="non-terminal residue" evidence="4">
    <location>
        <position position="181"/>
    </location>
</feature>
<comment type="similarity">
    <text evidence="1">Belongs to the DprA/Smf family.</text>
</comment>
<feature type="region of interest" description="Disordered" evidence="2">
    <location>
        <begin position="1"/>
        <end position="33"/>
    </location>
</feature>
<dbReference type="GO" id="GO:0009294">
    <property type="term" value="P:DNA-mediated transformation"/>
    <property type="evidence" value="ECO:0007669"/>
    <property type="project" value="InterPro"/>
</dbReference>
<dbReference type="PANTHER" id="PTHR43022:SF1">
    <property type="entry name" value="PROTEIN SMF"/>
    <property type="match status" value="1"/>
</dbReference>
<evidence type="ECO:0000256" key="2">
    <source>
        <dbReference type="SAM" id="MobiDB-lite"/>
    </source>
</evidence>
<evidence type="ECO:0000259" key="3">
    <source>
        <dbReference type="Pfam" id="PF02481"/>
    </source>
</evidence>
<dbReference type="InterPro" id="IPR057666">
    <property type="entry name" value="DrpA_SLOG"/>
</dbReference>
<feature type="domain" description="Smf/DprA SLOG" evidence="3">
    <location>
        <begin position="105"/>
        <end position="181"/>
    </location>
</feature>
<proteinExistence type="inferred from homology"/>
<name>X0Y4W0_9ZZZZ</name>
<dbReference type="SUPFAM" id="SSF102405">
    <property type="entry name" value="MCP/YpsA-like"/>
    <property type="match status" value="1"/>
</dbReference>
<protein>
    <recommendedName>
        <fullName evidence="3">Smf/DprA SLOG domain-containing protein</fullName>
    </recommendedName>
</protein>